<dbReference type="RefSeq" id="WP_217352521.1">
    <property type="nucleotide sequence ID" value="NZ_NQWI01000247.1"/>
</dbReference>
<name>A0A2A6RDC6_9CHLR</name>
<dbReference type="EMBL" id="NQWI01000247">
    <property type="protein sequence ID" value="PDV99012.1"/>
    <property type="molecule type" value="Genomic_DNA"/>
</dbReference>
<dbReference type="AlphaFoldDB" id="A0A2A6RDC6"/>
<keyword evidence="1" id="KW-1133">Transmembrane helix</keyword>
<comment type="caution">
    <text evidence="2">The sequence shown here is derived from an EMBL/GenBank/DDBJ whole genome shotgun (WGS) entry which is preliminary data.</text>
</comment>
<reference evidence="3" key="1">
    <citation type="submission" date="2017-08" db="EMBL/GenBank/DDBJ databases">
        <authorList>
            <person name="Grouzdev D.S."/>
            <person name="Gaisin V.A."/>
            <person name="Rysina M.S."/>
            <person name="Gorlenko V.M."/>
        </authorList>
    </citation>
    <scope>NUCLEOTIDE SEQUENCE [LARGE SCALE GENOMIC DNA]</scope>
    <source>
        <strain evidence="3">Kir15-3F</strain>
    </source>
</reference>
<organism evidence="2 3">
    <name type="scientific">Candidatus Viridilinea mediisalina</name>
    <dbReference type="NCBI Taxonomy" id="2024553"/>
    <lineage>
        <taxon>Bacteria</taxon>
        <taxon>Bacillati</taxon>
        <taxon>Chloroflexota</taxon>
        <taxon>Chloroflexia</taxon>
        <taxon>Chloroflexales</taxon>
        <taxon>Chloroflexineae</taxon>
        <taxon>Oscillochloridaceae</taxon>
        <taxon>Candidatus Viridilinea</taxon>
    </lineage>
</organism>
<evidence type="ECO:0000313" key="2">
    <source>
        <dbReference type="EMBL" id="PDV99012.1"/>
    </source>
</evidence>
<dbReference type="Proteomes" id="UP000220527">
    <property type="component" value="Unassembled WGS sequence"/>
</dbReference>
<evidence type="ECO:0000256" key="1">
    <source>
        <dbReference type="SAM" id="Phobius"/>
    </source>
</evidence>
<evidence type="ECO:0000313" key="3">
    <source>
        <dbReference type="Proteomes" id="UP000220527"/>
    </source>
</evidence>
<keyword evidence="1" id="KW-0812">Transmembrane</keyword>
<keyword evidence="3" id="KW-1185">Reference proteome</keyword>
<gene>
    <name evidence="2" type="ORF">CJ255_21740</name>
</gene>
<proteinExistence type="predicted"/>
<feature type="transmembrane region" description="Helical" evidence="1">
    <location>
        <begin position="28"/>
        <end position="52"/>
    </location>
</feature>
<sequence length="59" mass="6566">LRQAAPELVEGQGTASPTLWERGEGNAVLLHSFALFCGNQHMFCFAVAYFLFARFCMLP</sequence>
<feature type="non-terminal residue" evidence="2">
    <location>
        <position position="1"/>
    </location>
</feature>
<keyword evidence="1" id="KW-0472">Membrane</keyword>
<accession>A0A2A6RDC6</accession>
<protein>
    <submittedName>
        <fullName evidence="2">Uncharacterized protein</fullName>
    </submittedName>
</protein>